<evidence type="ECO:0000256" key="4">
    <source>
        <dbReference type="ARBA" id="ARBA00023239"/>
    </source>
</evidence>
<reference evidence="6 7" key="1">
    <citation type="journal article" date="2015" name="Stand. Genomic Sci.">
        <title>Genome sequence of a native-feather degrading extremely thermophilic Eubacterium, Fervidobacterium islandicum AW-1.</title>
        <authorList>
            <person name="Lee Y.J."/>
            <person name="Jeong H."/>
            <person name="Park G.S."/>
            <person name="Kwak Y."/>
            <person name="Lee S.J."/>
            <person name="Lee S.J."/>
            <person name="Park M.K."/>
            <person name="Kim J.Y."/>
            <person name="Kang H.K."/>
            <person name="Shin J.H."/>
            <person name="Lee D.W."/>
        </authorList>
    </citation>
    <scope>NUCLEOTIDE SEQUENCE [LARGE SCALE GENOMIC DNA]</scope>
    <source>
        <strain evidence="6 7">AW-1</strain>
    </source>
</reference>
<comment type="subunit">
    <text evidence="3">Homotrimer.</text>
</comment>
<keyword evidence="7" id="KW-1185">Reference proteome</keyword>
<comment type="similarity">
    <text evidence="2">Belongs to the KHG/KDPG aldolase family.</text>
</comment>
<dbReference type="Gene3D" id="3.20.20.70">
    <property type="entry name" value="Aldolase class I"/>
    <property type="match status" value="1"/>
</dbReference>
<dbReference type="PANTHER" id="PTHR30246:SF1">
    <property type="entry name" value="2-DEHYDRO-3-DEOXY-6-PHOSPHOGALACTONATE ALDOLASE-RELATED"/>
    <property type="match status" value="1"/>
</dbReference>
<dbReference type="RefSeq" id="WP_014450759.1">
    <property type="nucleotide sequence ID" value="NZ_CP014334.2"/>
</dbReference>
<name>A0AAI8CI91_FERIS</name>
<dbReference type="EMBL" id="CP014334">
    <property type="protein sequence ID" value="AMW32016.1"/>
    <property type="molecule type" value="Genomic_DNA"/>
</dbReference>
<dbReference type="InterPro" id="IPR013785">
    <property type="entry name" value="Aldolase_TIM"/>
</dbReference>
<dbReference type="Proteomes" id="UP000093740">
    <property type="component" value="Chromosome"/>
</dbReference>
<dbReference type="Pfam" id="PF01081">
    <property type="entry name" value="Aldolase"/>
    <property type="match status" value="1"/>
</dbReference>
<organism evidence="6 7">
    <name type="scientific">Fervidobacterium islandicum</name>
    <dbReference type="NCBI Taxonomy" id="2423"/>
    <lineage>
        <taxon>Bacteria</taxon>
        <taxon>Thermotogati</taxon>
        <taxon>Thermotogota</taxon>
        <taxon>Thermotogae</taxon>
        <taxon>Thermotogales</taxon>
        <taxon>Fervidobacteriaceae</taxon>
        <taxon>Fervidobacterium</taxon>
    </lineage>
</organism>
<evidence type="ECO:0000256" key="2">
    <source>
        <dbReference type="ARBA" id="ARBA00006906"/>
    </source>
</evidence>
<comment type="pathway">
    <text evidence="1">Carbohydrate acid metabolism.</text>
</comment>
<gene>
    <name evidence="6" type="ORF">NA23_00780</name>
</gene>
<keyword evidence="5" id="KW-0119">Carbohydrate metabolism</keyword>
<protein>
    <submittedName>
        <fullName evidence="6">Bifunctional 4-hydroxy-2-oxoglutarate aldolase/2-dehydro-3-deoxy-phosphogluconate aldolase</fullName>
    </submittedName>
</protein>
<dbReference type="InterPro" id="IPR000887">
    <property type="entry name" value="Aldlse_KDPG_KHG"/>
</dbReference>
<dbReference type="PANTHER" id="PTHR30246">
    <property type="entry name" value="2-KETO-3-DEOXY-6-PHOSPHOGLUCONATE ALDOLASE"/>
    <property type="match status" value="1"/>
</dbReference>
<evidence type="ECO:0000313" key="6">
    <source>
        <dbReference type="EMBL" id="AMW32016.1"/>
    </source>
</evidence>
<evidence type="ECO:0000256" key="5">
    <source>
        <dbReference type="ARBA" id="ARBA00023277"/>
    </source>
</evidence>
<proteinExistence type="inferred from homology"/>
<keyword evidence="4" id="KW-0456">Lyase</keyword>
<dbReference type="NCBIfam" id="TIGR01182">
    <property type="entry name" value="eda"/>
    <property type="match status" value="1"/>
</dbReference>
<dbReference type="GO" id="GO:0016829">
    <property type="term" value="F:lyase activity"/>
    <property type="evidence" value="ECO:0007669"/>
    <property type="project" value="UniProtKB-KW"/>
</dbReference>
<evidence type="ECO:0000256" key="1">
    <source>
        <dbReference type="ARBA" id="ARBA00004761"/>
    </source>
</evidence>
<sequence>MHKDEVAALIEKERFIAILRTSSTEDAVEKGVTLSEEGVKLIEVTFTVPNATEVIKELKERCPDAVIGAGTVINLDMCVEALEAGAEYIISPNFDPEVSKFCAERDICYIPGVMTPTEIVNAYLAGNTILKLFPGDILGPAFIKAMKGPFPNVNFIVTGGVSPDNVLEWLKTGAFGVGMGGSLVSGSKEEVRERIRNVLKKIRELS</sequence>
<dbReference type="SUPFAM" id="SSF51569">
    <property type="entry name" value="Aldolase"/>
    <property type="match status" value="1"/>
</dbReference>
<dbReference type="AlphaFoldDB" id="A0AAI8CI91"/>
<dbReference type="CDD" id="cd00452">
    <property type="entry name" value="KDPG_aldolase"/>
    <property type="match status" value="1"/>
</dbReference>
<accession>A0AAI8CI91</accession>
<evidence type="ECO:0000256" key="3">
    <source>
        <dbReference type="ARBA" id="ARBA00011233"/>
    </source>
</evidence>
<dbReference type="KEGG" id="fia:NA23_00780"/>
<evidence type="ECO:0000313" key="7">
    <source>
        <dbReference type="Proteomes" id="UP000093740"/>
    </source>
</evidence>